<keyword evidence="2" id="KW-1185">Reference proteome</keyword>
<proteinExistence type="predicted"/>
<gene>
    <name evidence="1" type="ORF">NCS_10163</name>
</gene>
<name>A0A2H1FC61_9ARCH</name>
<organism evidence="1 2">
    <name type="scientific">Candidatus Nitrosotalea okcheonensis</name>
    <dbReference type="NCBI Taxonomy" id="1903276"/>
    <lineage>
        <taxon>Archaea</taxon>
        <taxon>Nitrososphaerota</taxon>
        <taxon>Nitrososphaeria</taxon>
        <taxon>Nitrosotaleales</taxon>
        <taxon>Nitrosotaleaceae</taxon>
        <taxon>Nitrosotalea</taxon>
    </lineage>
</organism>
<dbReference type="EMBL" id="LT841358">
    <property type="protein sequence ID" value="SMH70356.1"/>
    <property type="molecule type" value="Genomic_DNA"/>
</dbReference>
<dbReference type="Proteomes" id="UP000230607">
    <property type="component" value="Chromosome 1"/>
</dbReference>
<sequence>MKNEMGNQAKMYKQKPDSTGLYGFKATWVGPQGIKQIADNMPSGADKWASAGTLLAFLTGGGYIETSITYASSISGQSVGWKFWCGLNGSGPYQSLTNDPTNKSVGLTLKKVGTTWHAIYNNFTDNENYDVVIPNAPNQTLNTSDVTWLMHETSTNTGSCVTPYSSFIDIDFNNVKYLDSSGNPTSQVPTAMGQLIDTNMSGCIAIDETHEKIYHL</sequence>
<protein>
    <submittedName>
        <fullName evidence="1">Uncharacterized protein</fullName>
    </submittedName>
</protein>
<evidence type="ECO:0000313" key="2">
    <source>
        <dbReference type="Proteomes" id="UP000230607"/>
    </source>
</evidence>
<evidence type="ECO:0000313" key="1">
    <source>
        <dbReference type="EMBL" id="SMH70356.1"/>
    </source>
</evidence>
<reference evidence="2" key="1">
    <citation type="submission" date="2017-03" db="EMBL/GenBank/DDBJ databases">
        <authorList>
            <person name="Herbold C."/>
        </authorList>
    </citation>
    <scope>NUCLEOTIDE SEQUENCE [LARGE SCALE GENOMIC DNA]</scope>
</reference>
<accession>A0A2H1FC61</accession>
<dbReference type="AlphaFoldDB" id="A0A2H1FC61"/>